<evidence type="ECO:0000256" key="3">
    <source>
        <dbReference type="ARBA" id="ARBA00022777"/>
    </source>
</evidence>
<dbReference type="Gene3D" id="1.20.930.20">
    <property type="entry name" value="Adaptor protein Cbl, N-terminal domain"/>
    <property type="match status" value="1"/>
</dbReference>
<dbReference type="PANTHER" id="PTHR44329">
    <property type="entry name" value="SERINE/THREONINE-PROTEIN KINASE TNNI3K-RELATED"/>
    <property type="match status" value="1"/>
</dbReference>
<dbReference type="CDD" id="cd21037">
    <property type="entry name" value="MLKL_NTD"/>
    <property type="match status" value="1"/>
</dbReference>
<dbReference type="Gene3D" id="1.10.510.10">
    <property type="entry name" value="Transferase(Phosphotransferase) domain 1"/>
    <property type="match status" value="1"/>
</dbReference>
<accession>A0A397ILL8</accession>
<dbReference type="InterPro" id="IPR011990">
    <property type="entry name" value="TPR-like_helical_dom_sf"/>
</dbReference>
<keyword evidence="3" id="KW-0418">Kinase</keyword>
<keyword evidence="1" id="KW-0808">Transferase</keyword>
<dbReference type="InterPro" id="IPR006597">
    <property type="entry name" value="Sel1-like"/>
</dbReference>
<gene>
    <name evidence="6" type="ORF">Glove_217g221</name>
</gene>
<dbReference type="AlphaFoldDB" id="A0A397ILL8"/>
<keyword evidence="7" id="KW-1185">Reference proteome</keyword>
<evidence type="ECO:0000259" key="5">
    <source>
        <dbReference type="PROSITE" id="PS50011"/>
    </source>
</evidence>
<sequence length="633" mass="72796">MLKTIKKFADDISQQSVLQKFLNANTVKKAFDKNINEFEAACKDLHFTLAIYSGEQKEQENVQVLENINILERAMNETKEDMKNVLSPLNDEYKVPSIEDQELTDLDSEPDNVRGSNKTVVKKIFRGLEVAWKCPKIISFFGLSEVDQNSVMVFEWASNGNLKDLYTIYEITWTTKLKFIRDIFNGLFFMHRSGILHHDIRCENILITRDFDAKISNFKMSRLTQGETTSYTNITDYVRWLAPEKIREPSSRYNHKCEMFSLGMLVWELSYQRIPYEKMNLKEIQDHVSENKRETLEILLHPTPIPKEFAKFIKQAWEDNVLLRPTDIQVSYLIKTLCEKHLILGNSPRLTLKQNSNNDISYFNLNQSSHLKSSSYYSTSSPIPAVQIQNPNAEIPNAEIPNPKSQIIISIFCRNPKSQIPNTTWEDNVLLRPTDIQVSYLIKTLCEKHLILGNSPRLTLKQNSNNDISYFNLNQSSHLKSSSYYSTSSPIPAVQIQNPNAEIPNAEIPNPKSQIIISIFCRNPKSQIPNTTLEWFKMAADEGVPDAQLRYAFRLLETNNGDSKNNATILHYMTLAADGGNETAMYNLRNIYYHGKLGVDKDEEKGIELIKLAALKKQPRAIDFLKSNKIKFL</sequence>
<dbReference type="InterPro" id="IPR036537">
    <property type="entry name" value="Adaptor_Cbl_N_dom_sf"/>
</dbReference>
<dbReference type="InterPro" id="IPR011009">
    <property type="entry name" value="Kinase-like_dom_sf"/>
</dbReference>
<dbReference type="InterPro" id="IPR008266">
    <property type="entry name" value="Tyr_kinase_AS"/>
</dbReference>
<dbReference type="InterPro" id="IPR001245">
    <property type="entry name" value="Ser-Thr/Tyr_kinase_cat_dom"/>
</dbReference>
<evidence type="ECO:0000313" key="6">
    <source>
        <dbReference type="EMBL" id="RHZ75108.1"/>
    </source>
</evidence>
<evidence type="ECO:0000256" key="4">
    <source>
        <dbReference type="ARBA" id="ARBA00022840"/>
    </source>
</evidence>
<dbReference type="Pfam" id="PF07714">
    <property type="entry name" value="PK_Tyr_Ser-Thr"/>
    <property type="match status" value="1"/>
</dbReference>
<proteinExistence type="predicted"/>
<evidence type="ECO:0000256" key="1">
    <source>
        <dbReference type="ARBA" id="ARBA00022679"/>
    </source>
</evidence>
<dbReference type="PROSITE" id="PS50011">
    <property type="entry name" value="PROTEIN_KINASE_DOM"/>
    <property type="match status" value="1"/>
</dbReference>
<dbReference type="Gene3D" id="1.25.40.10">
    <property type="entry name" value="Tetratricopeptide repeat domain"/>
    <property type="match status" value="1"/>
</dbReference>
<dbReference type="PANTHER" id="PTHR44329:SF288">
    <property type="entry name" value="MITOGEN-ACTIVATED PROTEIN KINASE KINASE KINASE 20"/>
    <property type="match status" value="1"/>
</dbReference>
<dbReference type="InterPro" id="IPR000719">
    <property type="entry name" value="Prot_kinase_dom"/>
</dbReference>
<dbReference type="InterPro" id="IPR059179">
    <property type="entry name" value="MLKL-like_MCAfunc"/>
</dbReference>
<dbReference type="EMBL" id="PQFF01000202">
    <property type="protein sequence ID" value="RHZ75108.1"/>
    <property type="molecule type" value="Genomic_DNA"/>
</dbReference>
<dbReference type="Proteomes" id="UP000266861">
    <property type="component" value="Unassembled WGS sequence"/>
</dbReference>
<dbReference type="SUPFAM" id="SSF81901">
    <property type="entry name" value="HCP-like"/>
    <property type="match status" value="1"/>
</dbReference>
<dbReference type="SUPFAM" id="SSF56112">
    <property type="entry name" value="Protein kinase-like (PK-like)"/>
    <property type="match status" value="1"/>
</dbReference>
<dbReference type="GO" id="GO:0007166">
    <property type="term" value="P:cell surface receptor signaling pathway"/>
    <property type="evidence" value="ECO:0007669"/>
    <property type="project" value="InterPro"/>
</dbReference>
<dbReference type="SMART" id="SM00671">
    <property type="entry name" value="SEL1"/>
    <property type="match status" value="3"/>
</dbReference>
<keyword evidence="4" id="KW-0067">ATP-binding</keyword>
<evidence type="ECO:0000256" key="2">
    <source>
        <dbReference type="ARBA" id="ARBA00022741"/>
    </source>
</evidence>
<dbReference type="STRING" id="1348612.A0A397ILL8"/>
<dbReference type="OrthoDB" id="2314769at2759"/>
<comment type="caution">
    <text evidence="6">The sequence shown here is derived from an EMBL/GenBank/DDBJ whole genome shotgun (WGS) entry which is preliminary data.</text>
</comment>
<evidence type="ECO:0000313" key="7">
    <source>
        <dbReference type="Proteomes" id="UP000266861"/>
    </source>
</evidence>
<dbReference type="InterPro" id="IPR051681">
    <property type="entry name" value="Ser/Thr_Kinases-Pseudokinases"/>
</dbReference>
<feature type="domain" description="Protein kinase" evidence="5">
    <location>
        <begin position="1"/>
        <end position="344"/>
    </location>
</feature>
<dbReference type="PROSITE" id="PS00109">
    <property type="entry name" value="PROTEIN_KINASE_TYR"/>
    <property type="match status" value="1"/>
</dbReference>
<reference evidence="6 7" key="1">
    <citation type="submission" date="2018-08" db="EMBL/GenBank/DDBJ databases">
        <title>Genome and evolution of the arbuscular mycorrhizal fungus Diversispora epigaea (formerly Glomus versiforme) and its bacterial endosymbionts.</title>
        <authorList>
            <person name="Sun X."/>
            <person name="Fei Z."/>
            <person name="Harrison M."/>
        </authorList>
    </citation>
    <scope>NUCLEOTIDE SEQUENCE [LARGE SCALE GENOMIC DNA]</scope>
    <source>
        <strain evidence="6 7">IT104</strain>
    </source>
</reference>
<dbReference type="GO" id="GO:0004674">
    <property type="term" value="F:protein serine/threonine kinase activity"/>
    <property type="evidence" value="ECO:0007669"/>
    <property type="project" value="TreeGrafter"/>
</dbReference>
<name>A0A397ILL8_9GLOM</name>
<protein>
    <recommendedName>
        <fullName evidence="5">Protein kinase domain-containing protein</fullName>
    </recommendedName>
</protein>
<keyword evidence="2" id="KW-0547">Nucleotide-binding</keyword>
<dbReference type="GO" id="GO:0005524">
    <property type="term" value="F:ATP binding"/>
    <property type="evidence" value="ECO:0007669"/>
    <property type="project" value="UniProtKB-KW"/>
</dbReference>
<organism evidence="6 7">
    <name type="scientific">Diversispora epigaea</name>
    <dbReference type="NCBI Taxonomy" id="1348612"/>
    <lineage>
        <taxon>Eukaryota</taxon>
        <taxon>Fungi</taxon>
        <taxon>Fungi incertae sedis</taxon>
        <taxon>Mucoromycota</taxon>
        <taxon>Glomeromycotina</taxon>
        <taxon>Glomeromycetes</taxon>
        <taxon>Diversisporales</taxon>
        <taxon>Diversisporaceae</taxon>
        <taxon>Diversispora</taxon>
    </lineage>
</organism>